<keyword evidence="1" id="KW-1133">Transmembrane helix</keyword>
<accession>A0A2A2JBD2</accession>
<dbReference type="AlphaFoldDB" id="A0A2A2JBD2"/>
<dbReference type="STRING" id="2018661.A0A2A2JBD2"/>
<keyword evidence="1" id="KW-0812">Transmembrane</keyword>
<feature type="transmembrane region" description="Helical" evidence="1">
    <location>
        <begin position="12"/>
        <end position="39"/>
    </location>
</feature>
<proteinExistence type="predicted"/>
<feature type="transmembrane region" description="Helical" evidence="1">
    <location>
        <begin position="51"/>
        <end position="79"/>
    </location>
</feature>
<feature type="transmembrane region" description="Helical" evidence="1">
    <location>
        <begin position="100"/>
        <end position="122"/>
    </location>
</feature>
<evidence type="ECO:0000313" key="3">
    <source>
        <dbReference type="Proteomes" id="UP000218231"/>
    </source>
</evidence>
<reference evidence="2 3" key="1">
    <citation type="journal article" date="2017" name="Curr. Biol.">
        <title>Genome architecture and evolution of a unichromosomal asexual nematode.</title>
        <authorList>
            <person name="Fradin H."/>
            <person name="Zegar C."/>
            <person name="Gutwein M."/>
            <person name="Lucas J."/>
            <person name="Kovtun M."/>
            <person name="Corcoran D."/>
            <person name="Baugh L.R."/>
            <person name="Kiontke K."/>
            <person name="Gunsalus K."/>
            <person name="Fitch D.H."/>
            <person name="Piano F."/>
        </authorList>
    </citation>
    <scope>NUCLEOTIDE SEQUENCE [LARGE SCALE GENOMIC DNA]</scope>
    <source>
        <strain evidence="2">PF1309</strain>
    </source>
</reference>
<comment type="caution">
    <text evidence="2">The sequence shown here is derived from an EMBL/GenBank/DDBJ whole genome shotgun (WGS) entry which is preliminary data.</text>
</comment>
<dbReference type="Proteomes" id="UP000218231">
    <property type="component" value="Unassembled WGS sequence"/>
</dbReference>
<keyword evidence="1" id="KW-0472">Membrane</keyword>
<keyword evidence="3" id="KW-1185">Reference proteome</keyword>
<protein>
    <submittedName>
        <fullName evidence="2">Uncharacterized protein</fullName>
    </submittedName>
</protein>
<dbReference type="OrthoDB" id="26203at2759"/>
<organism evidence="2 3">
    <name type="scientific">Diploscapter pachys</name>
    <dbReference type="NCBI Taxonomy" id="2018661"/>
    <lineage>
        <taxon>Eukaryota</taxon>
        <taxon>Metazoa</taxon>
        <taxon>Ecdysozoa</taxon>
        <taxon>Nematoda</taxon>
        <taxon>Chromadorea</taxon>
        <taxon>Rhabditida</taxon>
        <taxon>Rhabditina</taxon>
        <taxon>Rhabditomorpha</taxon>
        <taxon>Rhabditoidea</taxon>
        <taxon>Rhabditidae</taxon>
        <taxon>Diploscapter</taxon>
    </lineage>
</organism>
<gene>
    <name evidence="2" type="ORF">WR25_22645</name>
</gene>
<sequence length="257" mass="29110">MLYLLRGLTLKIEISIFCSTVCLLLGLVLPCLFSCFVFIFTSSCTMAPSGWLFWFILLPIGLFLLLSFYASATCLLVTIHKQYDAYVMKFNLRKALFQHFILELLCSISFVATALYIAIWSACPGKTRESSLPVAMWVEEEKKMTRASETGSGRGTDGVGRNCDSPLLYETEDEGTTCTNWMNTTGDSDHHERRLLSQQINTNHILSPADKILNEGLGHVYDNMSTLSRLRTERDEADDAYYSYTLSRRYKPTTFTS</sequence>
<dbReference type="EMBL" id="LIAE01010552">
    <property type="protein sequence ID" value="PAV58945.1"/>
    <property type="molecule type" value="Genomic_DNA"/>
</dbReference>
<evidence type="ECO:0000256" key="1">
    <source>
        <dbReference type="SAM" id="Phobius"/>
    </source>
</evidence>
<name>A0A2A2JBD2_9BILA</name>
<evidence type="ECO:0000313" key="2">
    <source>
        <dbReference type="EMBL" id="PAV58945.1"/>
    </source>
</evidence>